<name>A0ACB0ZL59_MELEN</name>
<comment type="caution">
    <text evidence="1">The sequence shown here is derived from an EMBL/GenBank/DDBJ whole genome shotgun (WGS) entry which is preliminary data.</text>
</comment>
<accession>A0ACB0ZL59</accession>
<evidence type="ECO:0000313" key="2">
    <source>
        <dbReference type="Proteomes" id="UP001497535"/>
    </source>
</evidence>
<gene>
    <name evidence="1" type="ORF">MENTE1834_LOCUS26976</name>
</gene>
<proteinExistence type="predicted"/>
<protein>
    <submittedName>
        <fullName evidence="1">Uncharacterized protein</fullName>
    </submittedName>
</protein>
<reference evidence="1" key="1">
    <citation type="submission" date="2023-11" db="EMBL/GenBank/DDBJ databases">
        <authorList>
            <person name="Poullet M."/>
        </authorList>
    </citation>
    <scope>NUCLEOTIDE SEQUENCE</scope>
    <source>
        <strain evidence="1">E1834</strain>
    </source>
</reference>
<sequence length="57" mass="6689">MKGEVEELGRTQNRERPSFPHMSLISKKAQKLTLQPRIKAWVPHVLPISDFTIRYTQ</sequence>
<evidence type="ECO:0000313" key="1">
    <source>
        <dbReference type="EMBL" id="CAK5079836.1"/>
    </source>
</evidence>
<organism evidence="1 2">
    <name type="scientific">Meloidogyne enterolobii</name>
    <name type="common">Root-knot nematode worm</name>
    <name type="synonym">Meloidogyne mayaguensis</name>
    <dbReference type="NCBI Taxonomy" id="390850"/>
    <lineage>
        <taxon>Eukaryota</taxon>
        <taxon>Metazoa</taxon>
        <taxon>Ecdysozoa</taxon>
        <taxon>Nematoda</taxon>
        <taxon>Chromadorea</taxon>
        <taxon>Rhabditida</taxon>
        <taxon>Tylenchina</taxon>
        <taxon>Tylenchomorpha</taxon>
        <taxon>Tylenchoidea</taxon>
        <taxon>Meloidogynidae</taxon>
        <taxon>Meloidogyninae</taxon>
        <taxon>Meloidogyne</taxon>
    </lineage>
</organism>
<dbReference type="EMBL" id="CAVMJV010000039">
    <property type="protein sequence ID" value="CAK5079836.1"/>
    <property type="molecule type" value="Genomic_DNA"/>
</dbReference>
<dbReference type="Proteomes" id="UP001497535">
    <property type="component" value="Unassembled WGS sequence"/>
</dbReference>
<keyword evidence="2" id="KW-1185">Reference proteome</keyword>